<evidence type="ECO:0000256" key="15">
    <source>
        <dbReference type="PROSITE-ProRule" id="PRU00042"/>
    </source>
</evidence>
<evidence type="ECO:0000256" key="2">
    <source>
        <dbReference type="ARBA" id="ARBA00022723"/>
    </source>
</evidence>
<protein>
    <submittedName>
        <fullName evidence="18">LYSINE-SPECIFIC DEMETHYLASE ELF6-RELATED</fullName>
    </submittedName>
</protein>
<dbReference type="Proteomes" id="UP001151529">
    <property type="component" value="Chromosome 10"/>
</dbReference>
<dbReference type="SMART" id="SM00355">
    <property type="entry name" value="ZnF_C2H2"/>
    <property type="match status" value="4"/>
</dbReference>
<dbReference type="GO" id="GO:0005634">
    <property type="term" value="C:nucleus"/>
    <property type="evidence" value="ECO:0007669"/>
    <property type="project" value="UniProtKB-ARBA"/>
</dbReference>
<evidence type="ECO:0000259" key="17">
    <source>
        <dbReference type="PROSITE" id="PS50157"/>
    </source>
</evidence>
<evidence type="ECO:0000256" key="7">
    <source>
        <dbReference type="ARBA" id="ARBA00022964"/>
    </source>
</evidence>
<comment type="similarity">
    <text evidence="1">Belongs to the JHDM3 histone demethylase family.</text>
</comment>
<feature type="compositionally biased region" description="Basic and acidic residues" evidence="16">
    <location>
        <begin position="398"/>
        <end position="412"/>
    </location>
</feature>
<dbReference type="InterPro" id="IPR050329">
    <property type="entry name" value="GLI_C2H2-zinc-finger"/>
</dbReference>
<evidence type="ECO:0000256" key="6">
    <source>
        <dbReference type="ARBA" id="ARBA00022853"/>
    </source>
</evidence>
<sequence length="550" mass="61109">MGNINFVSETCDLVSKGQQRILDDDDASMHEVSDVSDLASSASLHVSHLPVAQMVNVEYSSIDNEVSPHVTLDNEVQREIETKSSSRDETLMNQPRTTLDERCDREQETCAAENKMQQETEITNGSNEELVLSDAISGPNIVPVDESSEFHREPHAAVNMCDGVAFESGEQLVFLTTNDSNKELTSCSGTQMEINPSTMSSGFPKLQWQDSTENDLCSGSTLGSVVPPEIPTTDISTAEELKNQALAEASREICVIQDSNSCMDLEPEVEQEIHSNDGVIGDSEAQKIHESTSLINKDRPVSTCVILVNQHTPSPVKKCSNIEDKSCGGESVVKWNEASLEIASIESVVVDSRSNAGKGRKRKSEVEQLTENKLNSNGFIRSPCEGLRPRAVKDATCKSEVDVGKSAEENPVTKRSRKPSDASIPRPKRKEITKRSLKCNLEGCRMSFDTKAELQLHKRNRCTYEGCGKKFSSHKYAIVHQRVHEDNRPLKCPWKGCSMSFKWAWARIEHIRVHTGEKPYQCKVEGCGLSFRFVSDFSRHRRKTGHYTPA</sequence>
<accession>A0A9Q0TYP9</accession>
<dbReference type="GO" id="GO:0045944">
    <property type="term" value="P:positive regulation of transcription by RNA polymerase II"/>
    <property type="evidence" value="ECO:0007669"/>
    <property type="project" value="UniProtKB-ARBA"/>
</dbReference>
<keyword evidence="7" id="KW-0223">Dioxygenase</keyword>
<evidence type="ECO:0000256" key="1">
    <source>
        <dbReference type="ARBA" id="ARBA00009711"/>
    </source>
</evidence>
<evidence type="ECO:0000256" key="14">
    <source>
        <dbReference type="ARBA" id="ARBA00051751"/>
    </source>
</evidence>
<keyword evidence="12" id="KW-0539">Nucleus</keyword>
<dbReference type="GO" id="GO:0010628">
    <property type="term" value="P:positive regulation of gene expression"/>
    <property type="evidence" value="ECO:0007669"/>
    <property type="project" value="UniProtKB-ARBA"/>
</dbReference>
<evidence type="ECO:0000256" key="10">
    <source>
        <dbReference type="ARBA" id="ARBA00023015"/>
    </source>
</evidence>
<evidence type="ECO:0000256" key="16">
    <source>
        <dbReference type="SAM" id="MobiDB-lite"/>
    </source>
</evidence>
<dbReference type="PANTHER" id="PTHR19818:SF139">
    <property type="entry name" value="PAIR-RULE PROTEIN ODD-PAIRED"/>
    <property type="match status" value="1"/>
</dbReference>
<dbReference type="GO" id="GO:0040029">
    <property type="term" value="P:epigenetic regulation of gene expression"/>
    <property type="evidence" value="ECO:0007669"/>
    <property type="project" value="UniProtKB-ARBA"/>
</dbReference>
<evidence type="ECO:0000256" key="11">
    <source>
        <dbReference type="ARBA" id="ARBA00023163"/>
    </source>
</evidence>
<dbReference type="EMBL" id="JAPFFL010000006">
    <property type="protein sequence ID" value="KAJ6720247.1"/>
    <property type="molecule type" value="Genomic_DNA"/>
</dbReference>
<keyword evidence="5" id="KW-0862">Zinc</keyword>
<dbReference type="GO" id="GO:2000028">
    <property type="term" value="P:regulation of photoperiodism, flowering"/>
    <property type="evidence" value="ECO:0007669"/>
    <property type="project" value="UniProtKB-ARBA"/>
</dbReference>
<dbReference type="GO" id="GO:0071558">
    <property type="term" value="F:histone H3K27me2/H3K27me3 demethylase activity"/>
    <property type="evidence" value="ECO:0007669"/>
    <property type="project" value="UniProtKB-ARBA"/>
</dbReference>
<dbReference type="OrthoDB" id="9547406at2759"/>
<dbReference type="PROSITE" id="PS00028">
    <property type="entry name" value="ZINC_FINGER_C2H2_1"/>
    <property type="match status" value="3"/>
</dbReference>
<feature type="domain" description="C2H2-type" evidence="17">
    <location>
        <begin position="520"/>
        <end position="550"/>
    </location>
</feature>
<proteinExistence type="inferred from homology"/>
<dbReference type="InterPro" id="IPR013087">
    <property type="entry name" value="Znf_C2H2_type"/>
</dbReference>
<evidence type="ECO:0000256" key="4">
    <source>
        <dbReference type="ARBA" id="ARBA00022771"/>
    </source>
</evidence>
<keyword evidence="2" id="KW-0479">Metal-binding</keyword>
<evidence type="ECO:0000256" key="12">
    <source>
        <dbReference type="ARBA" id="ARBA00023242"/>
    </source>
</evidence>
<evidence type="ECO:0000256" key="9">
    <source>
        <dbReference type="ARBA" id="ARBA00023004"/>
    </source>
</evidence>
<dbReference type="PANTHER" id="PTHR19818">
    <property type="entry name" value="ZINC FINGER PROTEIN ZIC AND GLI"/>
    <property type="match status" value="1"/>
</dbReference>
<dbReference type="Gene3D" id="3.30.160.60">
    <property type="entry name" value="Classic Zinc Finger"/>
    <property type="match status" value="3"/>
</dbReference>
<keyword evidence="6" id="KW-0156">Chromatin regulator</keyword>
<evidence type="ECO:0000313" key="19">
    <source>
        <dbReference type="Proteomes" id="UP001151529"/>
    </source>
</evidence>
<organism evidence="18 19">
    <name type="scientific">Salix viminalis</name>
    <name type="common">Common osier</name>
    <name type="synonym">Basket willow</name>
    <dbReference type="NCBI Taxonomy" id="40686"/>
    <lineage>
        <taxon>Eukaryota</taxon>
        <taxon>Viridiplantae</taxon>
        <taxon>Streptophyta</taxon>
        <taxon>Embryophyta</taxon>
        <taxon>Tracheophyta</taxon>
        <taxon>Spermatophyta</taxon>
        <taxon>Magnoliopsida</taxon>
        <taxon>eudicotyledons</taxon>
        <taxon>Gunneridae</taxon>
        <taxon>Pentapetalae</taxon>
        <taxon>rosids</taxon>
        <taxon>fabids</taxon>
        <taxon>Malpighiales</taxon>
        <taxon>Salicaceae</taxon>
        <taxon>Saliceae</taxon>
        <taxon>Salix</taxon>
    </lineage>
</organism>
<dbReference type="PROSITE" id="PS50157">
    <property type="entry name" value="ZINC_FINGER_C2H2_2"/>
    <property type="match status" value="3"/>
</dbReference>
<reference evidence="18" key="2">
    <citation type="journal article" date="2023" name="Int. J. Mol. Sci.">
        <title>De Novo Assembly and Annotation of 11 Diverse Shrub Willow (Salix) Genomes Reveals Novel Gene Organization in Sex-Linked Regions.</title>
        <authorList>
            <person name="Hyden B."/>
            <person name="Feng K."/>
            <person name="Yates T.B."/>
            <person name="Jawdy S."/>
            <person name="Cereghino C."/>
            <person name="Smart L.B."/>
            <person name="Muchero W."/>
        </authorList>
    </citation>
    <scope>NUCLEOTIDE SEQUENCE [LARGE SCALE GENOMIC DNA]</scope>
    <source>
        <tissue evidence="18">Shoot tip</tissue>
    </source>
</reference>
<evidence type="ECO:0000256" key="13">
    <source>
        <dbReference type="ARBA" id="ARBA00050682"/>
    </source>
</evidence>
<comment type="catalytic activity">
    <reaction evidence="13">
        <text>N(6),N(6)-dimethyl-L-lysyl(27)-[histone H3] + 2-oxoglutarate + O2 = N(6)-methyl-L-lysyl(27)-[histone H3] + formaldehyde + succinate + CO2</text>
        <dbReference type="Rhea" id="RHEA:60232"/>
        <dbReference type="Rhea" id="RHEA-COMP:15539"/>
        <dbReference type="Rhea" id="RHEA-COMP:15544"/>
        <dbReference type="ChEBI" id="CHEBI:15379"/>
        <dbReference type="ChEBI" id="CHEBI:16526"/>
        <dbReference type="ChEBI" id="CHEBI:16810"/>
        <dbReference type="ChEBI" id="CHEBI:16842"/>
        <dbReference type="ChEBI" id="CHEBI:30031"/>
        <dbReference type="ChEBI" id="CHEBI:61929"/>
        <dbReference type="ChEBI" id="CHEBI:61976"/>
    </reaction>
    <physiologicalReaction direction="left-to-right" evidence="13">
        <dbReference type="Rhea" id="RHEA:60233"/>
    </physiologicalReaction>
</comment>
<dbReference type="AlphaFoldDB" id="A0A9Q0TYP9"/>
<evidence type="ECO:0000313" key="18">
    <source>
        <dbReference type="EMBL" id="KAJ6720247.1"/>
    </source>
</evidence>
<reference evidence="18" key="1">
    <citation type="submission" date="2022-11" db="EMBL/GenBank/DDBJ databases">
        <authorList>
            <person name="Hyden B.L."/>
            <person name="Feng K."/>
            <person name="Yates T."/>
            <person name="Jawdy S."/>
            <person name="Smart L.B."/>
            <person name="Muchero W."/>
        </authorList>
    </citation>
    <scope>NUCLEOTIDE SEQUENCE</scope>
    <source>
        <tissue evidence="18">Shoot tip</tissue>
    </source>
</reference>
<evidence type="ECO:0000256" key="5">
    <source>
        <dbReference type="ARBA" id="ARBA00022833"/>
    </source>
</evidence>
<dbReference type="GO" id="GO:0000981">
    <property type="term" value="F:DNA-binding transcription factor activity, RNA polymerase II-specific"/>
    <property type="evidence" value="ECO:0007669"/>
    <property type="project" value="TreeGrafter"/>
</dbReference>
<comment type="catalytic activity">
    <reaction evidence="14">
        <text>N(6),N(6),N(6)-trimethyl-L-lysyl(27)-[histone H3] + 2-oxoglutarate + O2 = N(6),N(6)-dimethyl-L-lysyl(27)-[histone H3] + formaldehyde + succinate + CO2</text>
        <dbReference type="Rhea" id="RHEA:60228"/>
        <dbReference type="Rhea" id="RHEA-COMP:15535"/>
        <dbReference type="Rhea" id="RHEA-COMP:15539"/>
        <dbReference type="ChEBI" id="CHEBI:15379"/>
        <dbReference type="ChEBI" id="CHEBI:16526"/>
        <dbReference type="ChEBI" id="CHEBI:16810"/>
        <dbReference type="ChEBI" id="CHEBI:16842"/>
        <dbReference type="ChEBI" id="CHEBI:30031"/>
        <dbReference type="ChEBI" id="CHEBI:61961"/>
        <dbReference type="ChEBI" id="CHEBI:61976"/>
    </reaction>
    <physiologicalReaction direction="left-to-right" evidence="14">
        <dbReference type="Rhea" id="RHEA:60229"/>
    </physiologicalReaction>
</comment>
<keyword evidence="4 15" id="KW-0863">Zinc-finger</keyword>
<keyword evidence="9" id="KW-0408">Iron</keyword>
<keyword evidence="8" id="KW-0560">Oxidoreductase</keyword>
<evidence type="ECO:0000256" key="3">
    <source>
        <dbReference type="ARBA" id="ARBA00022737"/>
    </source>
</evidence>
<gene>
    <name evidence="18" type="ORF">OIU85_023463</name>
</gene>
<name>A0A9Q0TYP9_SALVM</name>
<comment type="caution">
    <text evidence="18">The sequence shown here is derived from an EMBL/GenBank/DDBJ whole genome shotgun (WGS) entry which is preliminary data.</text>
</comment>
<dbReference type="FunFam" id="3.30.160.60:FF:000747">
    <property type="entry name" value="Probable lysine-specific demethylase ELF6"/>
    <property type="match status" value="1"/>
</dbReference>
<keyword evidence="3" id="KW-0677">Repeat</keyword>
<feature type="domain" description="C2H2-type" evidence="17">
    <location>
        <begin position="460"/>
        <end position="489"/>
    </location>
</feature>
<keyword evidence="10" id="KW-0805">Transcription regulation</keyword>
<dbReference type="GO" id="GO:0048580">
    <property type="term" value="P:regulation of post-embryonic development"/>
    <property type="evidence" value="ECO:0007669"/>
    <property type="project" value="UniProtKB-ARBA"/>
</dbReference>
<dbReference type="SUPFAM" id="SSF57667">
    <property type="entry name" value="beta-beta-alpha zinc fingers"/>
    <property type="match status" value="2"/>
</dbReference>
<dbReference type="GO" id="GO:0009741">
    <property type="term" value="P:response to brassinosteroid"/>
    <property type="evidence" value="ECO:0007669"/>
    <property type="project" value="UniProtKB-ARBA"/>
</dbReference>
<dbReference type="GO" id="GO:0008270">
    <property type="term" value="F:zinc ion binding"/>
    <property type="evidence" value="ECO:0007669"/>
    <property type="project" value="UniProtKB-KW"/>
</dbReference>
<dbReference type="Pfam" id="PF00096">
    <property type="entry name" value="zf-C2H2"/>
    <property type="match status" value="1"/>
</dbReference>
<dbReference type="GO" id="GO:0009826">
    <property type="term" value="P:unidimensional cell growth"/>
    <property type="evidence" value="ECO:0007669"/>
    <property type="project" value="UniProtKB-ARBA"/>
</dbReference>
<dbReference type="InterPro" id="IPR036236">
    <property type="entry name" value="Znf_C2H2_sf"/>
</dbReference>
<evidence type="ECO:0000256" key="8">
    <source>
        <dbReference type="ARBA" id="ARBA00023002"/>
    </source>
</evidence>
<feature type="region of interest" description="Disordered" evidence="16">
    <location>
        <begin position="398"/>
        <end position="431"/>
    </location>
</feature>
<dbReference type="GO" id="GO:0000978">
    <property type="term" value="F:RNA polymerase II cis-regulatory region sequence-specific DNA binding"/>
    <property type="evidence" value="ECO:0007669"/>
    <property type="project" value="TreeGrafter"/>
</dbReference>
<keyword evidence="19" id="KW-1185">Reference proteome</keyword>
<keyword evidence="11" id="KW-0804">Transcription</keyword>
<feature type="domain" description="C2H2-type" evidence="17">
    <location>
        <begin position="490"/>
        <end position="519"/>
    </location>
</feature>